<keyword evidence="1" id="KW-0813">Transport</keyword>
<dbReference type="GO" id="GO:0005524">
    <property type="term" value="F:ATP binding"/>
    <property type="evidence" value="ECO:0007669"/>
    <property type="project" value="UniProtKB-KW"/>
</dbReference>
<keyword evidence="2" id="KW-0547">Nucleotide-binding</keyword>
<keyword evidence="8" id="KW-1185">Reference proteome</keyword>
<dbReference type="InterPro" id="IPR027417">
    <property type="entry name" value="P-loop_NTPase"/>
</dbReference>
<dbReference type="EMBL" id="BAOS01000035">
    <property type="protein sequence ID" value="GAX62600.1"/>
    <property type="molecule type" value="Genomic_DNA"/>
</dbReference>
<evidence type="ECO:0000256" key="2">
    <source>
        <dbReference type="ARBA" id="ARBA00022741"/>
    </source>
</evidence>
<dbReference type="InterPro" id="IPR017871">
    <property type="entry name" value="ABC_transporter-like_CS"/>
</dbReference>
<dbReference type="Gene3D" id="3.40.50.300">
    <property type="entry name" value="P-loop containing nucleotide triphosphate hydrolases"/>
    <property type="match status" value="1"/>
</dbReference>
<feature type="domain" description="ABC transporter" evidence="6">
    <location>
        <begin position="8"/>
        <end position="244"/>
    </location>
</feature>
<evidence type="ECO:0000259" key="6">
    <source>
        <dbReference type="PROSITE" id="PS50893"/>
    </source>
</evidence>
<dbReference type="PANTHER" id="PTHR42794">
    <property type="entry name" value="HEMIN IMPORT ATP-BINDING PROTEIN HMUV"/>
    <property type="match status" value="1"/>
</dbReference>
<dbReference type="Proteomes" id="UP000218542">
    <property type="component" value="Unassembled WGS sequence"/>
</dbReference>
<sequence length="262" mass="29824">MSEQYQNVTVEKLSYSYTEMPFIQDLSFDFRAGELFNVVGPNGAGKTTLLYLIGGILKPQVGEILLGDVQLNSFKRQALARIMTIIPAESNIAFDFTVYDIVSMGRYPYHSPLESFNDNDREIIWEAIERTGLAKYKNEIFNQLSSGERQRVLIARALVQKTPILLMDEPTVHLDIHYQLDIYRLAQSLAHDKNLSVFMISHNLNYASMYSDRIMLMREGSIVKIGVPDDILQPELLSDVYGTALSVYPHPETGQPTVWPRQ</sequence>
<organism evidence="7 8">
    <name type="scientific">Candidatus Scalindua japonica</name>
    <dbReference type="NCBI Taxonomy" id="1284222"/>
    <lineage>
        <taxon>Bacteria</taxon>
        <taxon>Pseudomonadati</taxon>
        <taxon>Planctomycetota</taxon>
        <taxon>Candidatus Brocadiia</taxon>
        <taxon>Candidatus Brocadiales</taxon>
        <taxon>Candidatus Scalinduaceae</taxon>
        <taxon>Candidatus Scalindua</taxon>
    </lineage>
</organism>
<comment type="caution">
    <text evidence="7">The sequence shown here is derived from an EMBL/GenBank/DDBJ whole genome shotgun (WGS) entry which is preliminary data.</text>
</comment>
<evidence type="ECO:0000313" key="7">
    <source>
        <dbReference type="EMBL" id="GAX62600.1"/>
    </source>
</evidence>
<dbReference type="OrthoDB" id="9787851at2"/>
<protein>
    <submittedName>
        <fullName evidence="7">ABC-type cobalamin/Fe3+-siderophores transport system, ATPase component</fullName>
    </submittedName>
</protein>
<reference evidence="8" key="1">
    <citation type="journal article" date="2017" name="Environ. Microbiol. Rep.">
        <title>Genetic Diversity of Marine Anaerobic Ammonium-Oxidizing Bacteria as Revealed by Genomic and Proteomic Analyses of 'Candidatus Scalindua japonica'.</title>
        <authorList>
            <person name="Oshiki M."/>
            <person name="Mizuto K."/>
            <person name="Kimura Z."/>
            <person name="Kindaichi T."/>
            <person name="Satoh H."/>
            <person name="Okabe S."/>
        </authorList>
    </citation>
    <scope>NUCLEOTIDE SEQUENCE [LARGE SCALE GENOMIC DNA]</scope>
    <source>
        <strain evidence="8">husup-a2</strain>
    </source>
</reference>
<dbReference type="PROSITE" id="PS00211">
    <property type="entry name" value="ABC_TRANSPORTER_1"/>
    <property type="match status" value="1"/>
</dbReference>
<evidence type="ECO:0000313" key="8">
    <source>
        <dbReference type="Proteomes" id="UP000218542"/>
    </source>
</evidence>
<dbReference type="Pfam" id="PF00005">
    <property type="entry name" value="ABC_tran"/>
    <property type="match status" value="1"/>
</dbReference>
<dbReference type="PROSITE" id="PS50893">
    <property type="entry name" value="ABC_TRANSPORTER_2"/>
    <property type="match status" value="1"/>
</dbReference>
<proteinExistence type="predicted"/>
<keyword evidence="4" id="KW-1278">Translocase</keyword>
<accession>A0A286U378</accession>
<evidence type="ECO:0000256" key="4">
    <source>
        <dbReference type="ARBA" id="ARBA00022967"/>
    </source>
</evidence>
<dbReference type="RefSeq" id="WP_096895984.1">
    <property type="nucleotide sequence ID" value="NZ_BAOS01000035.1"/>
</dbReference>
<comment type="function">
    <text evidence="5">Part of the ABC transporter complex HmuTUV involved in hemin import. Responsible for energy coupling to the transport system.</text>
</comment>
<dbReference type="SUPFAM" id="SSF52540">
    <property type="entry name" value="P-loop containing nucleoside triphosphate hydrolases"/>
    <property type="match status" value="1"/>
</dbReference>
<name>A0A286U378_9BACT</name>
<evidence type="ECO:0000256" key="5">
    <source>
        <dbReference type="ARBA" id="ARBA00037066"/>
    </source>
</evidence>
<dbReference type="FunFam" id="3.40.50.300:FF:000134">
    <property type="entry name" value="Iron-enterobactin ABC transporter ATP-binding protein"/>
    <property type="match status" value="1"/>
</dbReference>
<dbReference type="CDD" id="cd03214">
    <property type="entry name" value="ABC_Iron-Siderophores_B12_Hemin"/>
    <property type="match status" value="1"/>
</dbReference>
<dbReference type="InterPro" id="IPR003593">
    <property type="entry name" value="AAA+_ATPase"/>
</dbReference>
<dbReference type="AlphaFoldDB" id="A0A286U378"/>
<evidence type="ECO:0000256" key="3">
    <source>
        <dbReference type="ARBA" id="ARBA00022840"/>
    </source>
</evidence>
<evidence type="ECO:0000256" key="1">
    <source>
        <dbReference type="ARBA" id="ARBA00022448"/>
    </source>
</evidence>
<dbReference type="GO" id="GO:0016887">
    <property type="term" value="F:ATP hydrolysis activity"/>
    <property type="evidence" value="ECO:0007669"/>
    <property type="project" value="InterPro"/>
</dbReference>
<gene>
    <name evidence="7" type="ORF">SCALIN_C35_0039</name>
</gene>
<dbReference type="SMART" id="SM00382">
    <property type="entry name" value="AAA"/>
    <property type="match status" value="1"/>
</dbReference>
<dbReference type="InterPro" id="IPR003439">
    <property type="entry name" value="ABC_transporter-like_ATP-bd"/>
</dbReference>
<keyword evidence="3" id="KW-0067">ATP-binding</keyword>
<dbReference type="PANTHER" id="PTHR42794:SF1">
    <property type="entry name" value="HEMIN IMPORT ATP-BINDING PROTEIN HMUV"/>
    <property type="match status" value="1"/>
</dbReference>